<evidence type="ECO:0000313" key="2">
    <source>
        <dbReference type="EMBL" id="SPP26696.1"/>
    </source>
</evidence>
<dbReference type="EMBL" id="OUNC01000003">
    <property type="protein sequence ID" value="SPP26696.1"/>
    <property type="molecule type" value="Genomic_DNA"/>
</dbReference>
<organism evidence="2 3">
    <name type="scientific">Brochothrix thermosphacta</name>
    <name type="common">Microbacterium thermosphactum</name>
    <dbReference type="NCBI Taxonomy" id="2756"/>
    <lineage>
        <taxon>Bacteria</taxon>
        <taxon>Bacillati</taxon>
        <taxon>Bacillota</taxon>
        <taxon>Bacilli</taxon>
        <taxon>Bacillales</taxon>
        <taxon>Listeriaceae</taxon>
        <taxon>Brochothrix</taxon>
    </lineage>
</organism>
<gene>
    <name evidence="2" type="ORF">BTBSAS_110045</name>
</gene>
<keyword evidence="1" id="KW-0812">Transmembrane</keyword>
<evidence type="ECO:0000256" key="1">
    <source>
        <dbReference type="SAM" id="Phobius"/>
    </source>
</evidence>
<keyword evidence="1" id="KW-1133">Transmembrane helix</keyword>
<dbReference type="AlphaFoldDB" id="A0A2X0QDG8"/>
<protein>
    <submittedName>
        <fullName evidence="2">Uncharacterized protein</fullName>
    </submittedName>
</protein>
<keyword evidence="1" id="KW-0472">Membrane</keyword>
<feature type="transmembrane region" description="Helical" evidence="1">
    <location>
        <begin position="15"/>
        <end position="34"/>
    </location>
</feature>
<name>A0A2X0QDG8_BROTH</name>
<feature type="transmembrane region" description="Helical" evidence="1">
    <location>
        <begin position="54"/>
        <end position="74"/>
    </location>
</feature>
<reference evidence="3" key="1">
    <citation type="submission" date="2018-04" db="EMBL/GenBank/DDBJ databases">
        <authorList>
            <person name="Illikoud N."/>
        </authorList>
    </citation>
    <scope>NUCLEOTIDE SEQUENCE [LARGE SCALE GENOMIC DNA]</scope>
</reference>
<proteinExistence type="predicted"/>
<evidence type="ECO:0000313" key="3">
    <source>
        <dbReference type="Proteomes" id="UP000270190"/>
    </source>
</evidence>
<sequence>MLTLKNASGLLKKSVFKTIIFSAIDLNVLLLLLHYFNYVSILTLLNYSNEKSNILTKIVKTLLFQFTVFIFISLTQQARNYDISTMI</sequence>
<accession>A0A2X0QDG8</accession>
<dbReference type="Proteomes" id="UP000270190">
    <property type="component" value="Unassembled WGS sequence"/>
</dbReference>